<dbReference type="InterPro" id="IPR004099">
    <property type="entry name" value="Pyr_nucl-diS_OxRdtase_dimer"/>
</dbReference>
<dbReference type="PRINTS" id="PR00411">
    <property type="entry name" value="PNDRDTASEI"/>
</dbReference>
<dbReference type="SUPFAM" id="SSF55424">
    <property type="entry name" value="FAD/NAD-linked reductases, dimerisation (C-terminal) domain"/>
    <property type="match status" value="1"/>
</dbReference>
<evidence type="ECO:0000259" key="12">
    <source>
        <dbReference type="Pfam" id="PF02852"/>
    </source>
</evidence>
<evidence type="ECO:0000256" key="6">
    <source>
        <dbReference type="ARBA" id="ARBA00023157"/>
    </source>
</evidence>
<dbReference type="Pfam" id="PF02852">
    <property type="entry name" value="Pyr_redox_dim"/>
    <property type="match status" value="1"/>
</dbReference>
<evidence type="ECO:0000256" key="11">
    <source>
        <dbReference type="RuleBase" id="RU003691"/>
    </source>
</evidence>
<reference evidence="15" key="1">
    <citation type="submission" date="2018-02" db="EMBL/GenBank/DDBJ databases">
        <title>Draft genome sequencing of Rhodococcus opacus KU647198.</title>
        <authorList>
            <person name="Zheng B.-X."/>
        </authorList>
    </citation>
    <scope>NUCLEOTIDE SEQUENCE [LARGE SCALE GENOMIC DNA]</scope>
    <source>
        <strain evidence="15">04-OD7</strain>
    </source>
</reference>
<dbReference type="PANTHER" id="PTHR22912:SF217">
    <property type="entry name" value="DIHYDROLIPOYL DEHYDROGENASE"/>
    <property type="match status" value="1"/>
</dbReference>
<evidence type="ECO:0000256" key="2">
    <source>
        <dbReference type="ARBA" id="ARBA00022630"/>
    </source>
</evidence>
<evidence type="ECO:0000256" key="8">
    <source>
        <dbReference type="PIRSR" id="PIRSR000350-2"/>
    </source>
</evidence>
<proteinExistence type="inferred from homology"/>
<keyword evidence="5 9" id="KW-0520">NAD</keyword>
<dbReference type="AlphaFoldDB" id="A0A2S8J708"/>
<dbReference type="GO" id="GO:0006103">
    <property type="term" value="P:2-oxoglutarate metabolic process"/>
    <property type="evidence" value="ECO:0007669"/>
    <property type="project" value="TreeGrafter"/>
</dbReference>
<dbReference type="GO" id="GO:0004148">
    <property type="term" value="F:dihydrolipoyl dehydrogenase (NADH) activity"/>
    <property type="evidence" value="ECO:0007669"/>
    <property type="project" value="TreeGrafter"/>
</dbReference>
<evidence type="ECO:0000256" key="10">
    <source>
        <dbReference type="PIRSR" id="PIRSR000350-4"/>
    </source>
</evidence>
<dbReference type="RefSeq" id="WP_105417759.1">
    <property type="nucleotide sequence ID" value="NZ_PUIO01000028.1"/>
</dbReference>
<keyword evidence="6" id="KW-1015">Disulfide bond</keyword>
<dbReference type="Pfam" id="PF07992">
    <property type="entry name" value="Pyr_redox_2"/>
    <property type="match status" value="1"/>
</dbReference>
<dbReference type="Gene3D" id="3.30.390.30">
    <property type="match status" value="1"/>
</dbReference>
<dbReference type="PIRSF" id="PIRSF000350">
    <property type="entry name" value="Mercury_reductase_MerA"/>
    <property type="match status" value="1"/>
</dbReference>
<accession>A0A2S8J708</accession>
<evidence type="ECO:0000313" key="14">
    <source>
        <dbReference type="EMBL" id="PQP22826.1"/>
    </source>
</evidence>
<name>A0A2S8J708_RHOOP</name>
<dbReference type="EMBL" id="PUIO01000028">
    <property type="protein sequence ID" value="PQP22826.1"/>
    <property type="molecule type" value="Genomic_DNA"/>
</dbReference>
<dbReference type="InterPro" id="IPR023753">
    <property type="entry name" value="FAD/NAD-binding_dom"/>
</dbReference>
<evidence type="ECO:0000256" key="4">
    <source>
        <dbReference type="ARBA" id="ARBA00023002"/>
    </source>
</evidence>
<comment type="cofactor">
    <cofactor evidence="9">
        <name>FAD</name>
        <dbReference type="ChEBI" id="CHEBI:57692"/>
    </cofactor>
    <text evidence="9">Binds 1 FAD per subunit.</text>
</comment>
<feature type="binding site" evidence="9">
    <location>
        <begin position="179"/>
        <end position="186"/>
    </location>
    <ligand>
        <name>NAD(+)</name>
        <dbReference type="ChEBI" id="CHEBI:57540"/>
    </ligand>
</feature>
<evidence type="ECO:0000256" key="7">
    <source>
        <dbReference type="ARBA" id="ARBA00023284"/>
    </source>
</evidence>
<dbReference type="Proteomes" id="UP000239290">
    <property type="component" value="Unassembled WGS sequence"/>
</dbReference>
<feature type="binding site" evidence="9">
    <location>
        <position position="265"/>
    </location>
    <ligand>
        <name>NAD(+)</name>
        <dbReference type="ChEBI" id="CHEBI:57540"/>
    </ligand>
</feature>
<dbReference type="InterPro" id="IPR012999">
    <property type="entry name" value="Pyr_OxRdtase_I_AS"/>
</dbReference>
<comment type="similarity">
    <text evidence="1 11">Belongs to the class-I pyridine nucleotide-disulfide oxidoreductase family.</text>
</comment>
<dbReference type="NCBIfam" id="TIGR03452">
    <property type="entry name" value="mycothione_red"/>
    <property type="match status" value="1"/>
</dbReference>
<comment type="caution">
    <text evidence="14">The sequence shown here is derived from an EMBL/GenBank/DDBJ whole genome shotgun (WGS) entry which is preliminary data.</text>
</comment>
<dbReference type="GO" id="GO:0050660">
    <property type="term" value="F:flavin adenine dinucleotide binding"/>
    <property type="evidence" value="ECO:0007669"/>
    <property type="project" value="TreeGrafter"/>
</dbReference>
<keyword evidence="2 11" id="KW-0285">Flavoprotein</keyword>
<dbReference type="InterPro" id="IPR050151">
    <property type="entry name" value="Class-I_Pyr_Nuc-Dis_Oxidored"/>
</dbReference>
<evidence type="ECO:0000259" key="13">
    <source>
        <dbReference type="Pfam" id="PF07992"/>
    </source>
</evidence>
<dbReference type="NCBIfam" id="NF005884">
    <property type="entry name" value="PRK07846.1"/>
    <property type="match status" value="1"/>
</dbReference>
<sequence length="462" mass="49494">MSGDKHFDVAIIGSGSGNSIPDERFAGMSVALFEEGAQFGGTCLNVGCIPTKMFVYAAEVAQTIRDSARYGIDTTTPTVRWTDIVGRVFDRLDPLSVGGRNYRETGSGNVTLFSGHASFVGLKTIATGTGEIVTADQIVVAAGSRPVIPQQVLGSGVPFHTNDDIMRLPAQPRHLVILGSGYIAAEFAHVFSALGTKVSIVARKDGLLRNLDTDISDRFTALAQKNWDVRLNTDAPIAISEDGQDGLALPDGTRVLGDALLVAVGRTPNGDRIGAQAGGIELDHHGRIVVDEFGRTTAEGVYALGDVSSKFQLKHVANHEARVIRENLLTHAWNNPATLQAFDHRFVPAAVFTHPQIAQVGMTETQARDAGLDIAVKIQNYSDVAYGWAMEDREGFCKIIAQRRTGKLLGAHIIGEQAPTLIQPLIQAMSLGTNATDMARGQYWIHPGLPEVVENALLGLDI</sequence>
<feature type="binding site" evidence="9">
    <location>
        <position position="52"/>
    </location>
    <ligand>
        <name>FAD</name>
        <dbReference type="ChEBI" id="CHEBI:57692"/>
    </ligand>
</feature>
<feature type="binding site" evidence="9">
    <location>
        <position position="306"/>
    </location>
    <ligand>
        <name>FAD</name>
        <dbReference type="ChEBI" id="CHEBI:57692"/>
    </ligand>
</feature>
<feature type="disulfide bond" description="Redox-active" evidence="10">
    <location>
        <begin position="43"/>
        <end position="48"/>
    </location>
</feature>
<dbReference type="InterPro" id="IPR001100">
    <property type="entry name" value="Pyr_nuc-diS_OxRdtase"/>
</dbReference>
<keyword evidence="9" id="KW-0547">Nucleotide-binding</keyword>
<dbReference type="PROSITE" id="PS00076">
    <property type="entry name" value="PYRIDINE_REDOX_1"/>
    <property type="match status" value="1"/>
</dbReference>
<feature type="domain" description="Pyridine nucleotide-disulphide oxidoreductase dimerisation" evidence="12">
    <location>
        <begin position="347"/>
        <end position="456"/>
    </location>
</feature>
<feature type="domain" description="FAD/NAD(P)-binding" evidence="13">
    <location>
        <begin position="7"/>
        <end position="321"/>
    </location>
</feature>
<protein>
    <submittedName>
        <fullName evidence="14">Mycothione reductase</fullName>
    </submittedName>
</protein>
<evidence type="ECO:0000313" key="15">
    <source>
        <dbReference type="Proteomes" id="UP000239290"/>
    </source>
</evidence>
<organism evidence="14 15">
    <name type="scientific">Rhodococcus opacus</name>
    <name type="common">Nocardia opaca</name>
    <dbReference type="NCBI Taxonomy" id="37919"/>
    <lineage>
        <taxon>Bacteria</taxon>
        <taxon>Bacillati</taxon>
        <taxon>Actinomycetota</taxon>
        <taxon>Actinomycetes</taxon>
        <taxon>Mycobacteriales</taxon>
        <taxon>Nocardiaceae</taxon>
        <taxon>Rhodococcus</taxon>
    </lineage>
</organism>
<evidence type="ECO:0000256" key="9">
    <source>
        <dbReference type="PIRSR" id="PIRSR000350-3"/>
    </source>
</evidence>
<dbReference type="PANTHER" id="PTHR22912">
    <property type="entry name" value="DISULFIDE OXIDOREDUCTASE"/>
    <property type="match status" value="1"/>
</dbReference>
<dbReference type="InterPro" id="IPR036188">
    <property type="entry name" value="FAD/NAD-bd_sf"/>
</dbReference>
<dbReference type="InterPro" id="IPR017817">
    <property type="entry name" value="Mycothione_reductase"/>
</dbReference>
<dbReference type="Gene3D" id="3.50.50.60">
    <property type="entry name" value="FAD/NAD(P)-binding domain"/>
    <property type="match status" value="2"/>
</dbReference>
<evidence type="ECO:0000256" key="1">
    <source>
        <dbReference type="ARBA" id="ARBA00007532"/>
    </source>
</evidence>
<feature type="active site" description="Proton acceptor" evidence="8">
    <location>
        <position position="446"/>
    </location>
</feature>
<keyword evidence="3 9" id="KW-0274">FAD</keyword>
<evidence type="ECO:0000256" key="5">
    <source>
        <dbReference type="ARBA" id="ARBA00023027"/>
    </source>
</evidence>
<dbReference type="SUPFAM" id="SSF51905">
    <property type="entry name" value="FAD/NAD(P)-binding domain"/>
    <property type="match status" value="1"/>
</dbReference>
<dbReference type="InterPro" id="IPR016156">
    <property type="entry name" value="FAD/NAD-linked_Rdtase_dimer_sf"/>
</dbReference>
<keyword evidence="7 11" id="KW-0676">Redox-active center</keyword>
<keyword evidence="4 11" id="KW-0560">Oxidoreductase</keyword>
<gene>
    <name evidence="14" type="primary">mtr</name>
    <name evidence="14" type="ORF">C5613_22475</name>
</gene>
<dbReference type="PRINTS" id="PR00368">
    <property type="entry name" value="FADPNR"/>
</dbReference>
<evidence type="ECO:0000256" key="3">
    <source>
        <dbReference type="ARBA" id="ARBA00022827"/>
    </source>
</evidence>